<comment type="caution">
    <text evidence="11">The sequence shown here is derived from an EMBL/GenBank/DDBJ whole genome shotgun (WGS) entry which is preliminary data.</text>
</comment>
<name>A0ABQ5XNS9_9GAMM</name>
<evidence type="ECO:0000256" key="2">
    <source>
        <dbReference type="ARBA" id="ARBA00007399"/>
    </source>
</evidence>
<evidence type="ECO:0000256" key="5">
    <source>
        <dbReference type="ARBA" id="ARBA00022764"/>
    </source>
</evidence>
<keyword evidence="5" id="KW-0574">Periplasm</keyword>
<dbReference type="EMBL" id="BSOB01000017">
    <property type="protein sequence ID" value="GLQ93243.1"/>
    <property type="molecule type" value="Genomic_DNA"/>
</dbReference>
<dbReference type="InterPro" id="IPR018046">
    <property type="entry name" value="Pili_assmbl_chaperone_CS"/>
</dbReference>
<sequence length="205" mass="22740">MTNQDEKSPLLVQAWIDDGNEKSTPDQLHVPFLLTPPVFRIDPGKGQALRVSYLNDKSLPTDKESVFWVNVLEVPPKPKAVNSQQPNTLQLAFRTRIKLFFRPKDLKGNAADAPGQLRWKLATDGAEPALVAENPSAYYVSFESVSLVIDGKDIKSESPQMIVPGGTQRYPLKDFHPAAGAKLEVHFKSIDDYGQFVSHTAMLTP</sequence>
<dbReference type="Gene3D" id="2.60.40.10">
    <property type="entry name" value="Immunoglobulins"/>
    <property type="match status" value="2"/>
</dbReference>
<evidence type="ECO:0000313" key="12">
    <source>
        <dbReference type="Proteomes" id="UP001156670"/>
    </source>
</evidence>
<dbReference type="Proteomes" id="UP001156670">
    <property type="component" value="Unassembled WGS sequence"/>
</dbReference>
<dbReference type="Pfam" id="PF00345">
    <property type="entry name" value="PapD_N"/>
    <property type="match status" value="1"/>
</dbReference>
<dbReference type="SUPFAM" id="SSF49354">
    <property type="entry name" value="PapD-like"/>
    <property type="match status" value="1"/>
</dbReference>
<gene>
    <name evidence="11" type="ORF">GCM10007901_21940</name>
</gene>
<dbReference type="InterPro" id="IPR050643">
    <property type="entry name" value="Periplasmic_pilus_chap"/>
</dbReference>
<accession>A0ABQ5XNS9</accession>
<dbReference type="InterPro" id="IPR008962">
    <property type="entry name" value="PapD-like_sf"/>
</dbReference>
<dbReference type="InterPro" id="IPR016147">
    <property type="entry name" value="Pili_assmbl_chaperone_N"/>
</dbReference>
<organism evidence="11 12">
    <name type="scientific">Dyella acidisoli</name>
    <dbReference type="NCBI Taxonomy" id="1867834"/>
    <lineage>
        <taxon>Bacteria</taxon>
        <taxon>Pseudomonadati</taxon>
        <taxon>Pseudomonadota</taxon>
        <taxon>Gammaproteobacteria</taxon>
        <taxon>Lysobacterales</taxon>
        <taxon>Rhodanobacteraceae</taxon>
        <taxon>Dyella</taxon>
    </lineage>
</organism>
<feature type="domain" description="Pili assembly chaperone C-terminal" evidence="10">
    <location>
        <begin position="133"/>
        <end position="195"/>
    </location>
</feature>
<evidence type="ECO:0000256" key="8">
    <source>
        <dbReference type="RuleBase" id="RU003918"/>
    </source>
</evidence>
<evidence type="ECO:0000256" key="3">
    <source>
        <dbReference type="ARBA" id="ARBA00022558"/>
    </source>
</evidence>
<evidence type="ECO:0000259" key="9">
    <source>
        <dbReference type="Pfam" id="PF00345"/>
    </source>
</evidence>
<keyword evidence="6 8" id="KW-0143">Chaperone</keyword>
<keyword evidence="4" id="KW-0732">Signal</keyword>
<evidence type="ECO:0000259" key="10">
    <source>
        <dbReference type="Pfam" id="PF02753"/>
    </source>
</evidence>
<dbReference type="SUPFAM" id="SSF49584">
    <property type="entry name" value="Periplasmic chaperone C-domain"/>
    <property type="match status" value="1"/>
</dbReference>
<keyword evidence="12" id="KW-1185">Reference proteome</keyword>
<evidence type="ECO:0000256" key="7">
    <source>
        <dbReference type="ARBA" id="ARBA00023319"/>
    </source>
</evidence>
<dbReference type="PANTHER" id="PTHR30251:SF2">
    <property type="entry name" value="FIMBRIAL CHAPERONE YADV-RELATED"/>
    <property type="match status" value="1"/>
</dbReference>
<evidence type="ECO:0000256" key="4">
    <source>
        <dbReference type="ARBA" id="ARBA00022729"/>
    </source>
</evidence>
<dbReference type="Pfam" id="PF02753">
    <property type="entry name" value="PapD_C"/>
    <property type="match status" value="1"/>
</dbReference>
<dbReference type="PANTHER" id="PTHR30251">
    <property type="entry name" value="PILUS ASSEMBLY CHAPERONE"/>
    <property type="match status" value="1"/>
</dbReference>
<dbReference type="PRINTS" id="PR00969">
    <property type="entry name" value="CHAPERONPILI"/>
</dbReference>
<dbReference type="PROSITE" id="PS00635">
    <property type="entry name" value="PILI_CHAPERONE"/>
    <property type="match status" value="1"/>
</dbReference>
<proteinExistence type="inferred from homology"/>
<evidence type="ECO:0000256" key="1">
    <source>
        <dbReference type="ARBA" id="ARBA00004418"/>
    </source>
</evidence>
<keyword evidence="7" id="KW-0393">Immunoglobulin domain</keyword>
<protein>
    <submittedName>
        <fullName evidence="11">Fimbria-related chaperone</fullName>
    </submittedName>
</protein>
<reference evidence="12" key="1">
    <citation type="journal article" date="2019" name="Int. J. Syst. Evol. Microbiol.">
        <title>The Global Catalogue of Microorganisms (GCM) 10K type strain sequencing project: providing services to taxonomists for standard genome sequencing and annotation.</title>
        <authorList>
            <consortium name="The Broad Institute Genomics Platform"/>
            <consortium name="The Broad Institute Genome Sequencing Center for Infectious Disease"/>
            <person name="Wu L."/>
            <person name="Ma J."/>
        </authorList>
    </citation>
    <scope>NUCLEOTIDE SEQUENCE [LARGE SCALE GENOMIC DNA]</scope>
    <source>
        <strain evidence="12">NBRC 111980</strain>
    </source>
</reference>
<evidence type="ECO:0000313" key="11">
    <source>
        <dbReference type="EMBL" id="GLQ93243.1"/>
    </source>
</evidence>
<dbReference type="InterPro" id="IPR036316">
    <property type="entry name" value="Pili_assmbl_chap_C_dom_sf"/>
</dbReference>
<comment type="similarity">
    <text evidence="2 8">Belongs to the periplasmic pilus chaperone family.</text>
</comment>
<dbReference type="InterPro" id="IPR013783">
    <property type="entry name" value="Ig-like_fold"/>
</dbReference>
<feature type="domain" description="Pili assembly chaperone N-terminal" evidence="9">
    <location>
        <begin position="2"/>
        <end position="106"/>
    </location>
</feature>
<evidence type="ECO:0000256" key="6">
    <source>
        <dbReference type="ARBA" id="ARBA00023186"/>
    </source>
</evidence>
<keyword evidence="3" id="KW-1029">Fimbrium biogenesis</keyword>
<comment type="subcellular location">
    <subcellularLocation>
        <location evidence="1 8">Periplasm</location>
    </subcellularLocation>
</comment>
<dbReference type="InterPro" id="IPR016148">
    <property type="entry name" value="Pili_assmbl_chaperone_C"/>
</dbReference>
<dbReference type="InterPro" id="IPR001829">
    <property type="entry name" value="Pili_assmbl_chaperone_bac"/>
</dbReference>